<evidence type="ECO:0000256" key="2">
    <source>
        <dbReference type="ARBA" id="ARBA00006882"/>
    </source>
</evidence>
<dbReference type="eggNOG" id="KOG0837">
    <property type="taxonomic scope" value="Eukaryota"/>
</dbReference>
<feature type="domain" description="BZIP" evidence="8">
    <location>
        <begin position="200"/>
        <end position="261"/>
    </location>
</feature>
<reference evidence="9 10" key="1">
    <citation type="journal article" date="2008" name="Nature">
        <title>The Trichoplax genome and the nature of placozoans.</title>
        <authorList>
            <person name="Srivastava M."/>
            <person name="Begovic E."/>
            <person name="Chapman J."/>
            <person name="Putnam N.H."/>
            <person name="Hellsten U."/>
            <person name="Kawashima T."/>
            <person name="Kuo A."/>
            <person name="Mitros T."/>
            <person name="Salamov A."/>
            <person name="Carpenter M.L."/>
            <person name="Signorovitch A.Y."/>
            <person name="Moreno M.A."/>
            <person name="Kamm K."/>
            <person name="Grimwood J."/>
            <person name="Schmutz J."/>
            <person name="Shapiro H."/>
            <person name="Grigoriev I.V."/>
            <person name="Buss L.W."/>
            <person name="Schierwater B."/>
            <person name="Dellaporta S.L."/>
            <person name="Rokhsar D.S."/>
        </authorList>
    </citation>
    <scope>NUCLEOTIDE SEQUENCE [LARGE SCALE GENOMIC DNA]</scope>
    <source>
        <strain evidence="9 10">Grell-BS-1999</strain>
    </source>
</reference>
<dbReference type="GO" id="GO:0000978">
    <property type="term" value="F:RNA polymerase II cis-regulatory region sequence-specific DNA binding"/>
    <property type="evidence" value="ECO:0000318"/>
    <property type="project" value="GO_Central"/>
</dbReference>
<dbReference type="PROSITE" id="PS00036">
    <property type="entry name" value="BZIP_BASIC"/>
    <property type="match status" value="1"/>
</dbReference>
<evidence type="ECO:0000259" key="8">
    <source>
        <dbReference type="PROSITE" id="PS50217"/>
    </source>
</evidence>
<dbReference type="InParanoid" id="B3S0Y3"/>
<keyword evidence="3" id="KW-0805">Transcription regulation</keyword>
<feature type="coiled-coil region" evidence="7">
    <location>
        <begin position="203"/>
        <end position="250"/>
    </location>
</feature>
<dbReference type="CTD" id="6755266"/>
<evidence type="ECO:0000256" key="7">
    <source>
        <dbReference type="SAM" id="Coils"/>
    </source>
</evidence>
<dbReference type="GeneID" id="6755266"/>
<dbReference type="InterPro" id="IPR005643">
    <property type="entry name" value="JNK"/>
</dbReference>
<dbReference type="PANTHER" id="PTHR11462">
    <property type="entry name" value="JUN TRANSCRIPTION FACTOR-RELATED"/>
    <property type="match status" value="1"/>
</dbReference>
<evidence type="ECO:0000313" key="10">
    <source>
        <dbReference type="Proteomes" id="UP000009022"/>
    </source>
</evidence>
<dbReference type="GO" id="GO:0045944">
    <property type="term" value="P:positive regulation of transcription by RNA polymerase II"/>
    <property type="evidence" value="ECO:0000318"/>
    <property type="project" value="GO_Central"/>
</dbReference>
<dbReference type="InterPro" id="IPR002112">
    <property type="entry name" value="Leuzip_Jun"/>
</dbReference>
<keyword evidence="4" id="KW-0238">DNA-binding</keyword>
<dbReference type="PROSITE" id="PS50217">
    <property type="entry name" value="BZIP"/>
    <property type="match status" value="1"/>
</dbReference>
<keyword evidence="6" id="KW-0539">Nucleus</keyword>
<dbReference type="InterPro" id="IPR004827">
    <property type="entry name" value="bZIP"/>
</dbReference>
<name>B3S0Y3_TRIAD</name>
<evidence type="ECO:0000313" key="9">
    <source>
        <dbReference type="EMBL" id="EDV23471.1"/>
    </source>
</evidence>
<dbReference type="GO" id="GO:0005667">
    <property type="term" value="C:transcription regulator complex"/>
    <property type="evidence" value="ECO:0000318"/>
    <property type="project" value="GO_Central"/>
</dbReference>
<dbReference type="SUPFAM" id="SSF57959">
    <property type="entry name" value="Leucine zipper domain"/>
    <property type="match status" value="1"/>
</dbReference>
<evidence type="ECO:0000256" key="3">
    <source>
        <dbReference type="ARBA" id="ARBA00023015"/>
    </source>
</evidence>
<dbReference type="CDD" id="cd14696">
    <property type="entry name" value="bZIP_Jun"/>
    <property type="match status" value="1"/>
</dbReference>
<keyword evidence="5" id="KW-0804">Transcription</keyword>
<dbReference type="FunCoup" id="B3S0Y3">
    <property type="interactions" value="1191"/>
</dbReference>
<comment type="subcellular location">
    <subcellularLocation>
        <location evidence="1">Nucleus</location>
    </subcellularLocation>
</comment>
<dbReference type="Proteomes" id="UP000009022">
    <property type="component" value="Unassembled WGS sequence"/>
</dbReference>
<dbReference type="GO" id="GO:0005634">
    <property type="term" value="C:nucleus"/>
    <property type="evidence" value="ECO:0007669"/>
    <property type="project" value="UniProtKB-SubCell"/>
</dbReference>
<accession>B3S0Y3</accession>
<sequence length="272" mass="30303">MDHWTASDSLYSDENVMYSNDFSFGGGATDKGKMQLNLESLPKKKSAALLKSNNECTLTTPDLNMLQLASPELERLIIEQHGAITTPTPSGCFLNGDLCKHGTRNDYAQRLATAYDAEKKSLSEAQVVVPLTRTSGISTQHAINSTPMIAVTQSSNTFANNNYAINMLPNSSVKDEKSQIVPVASNALPQIDLEEQEWVKKERKRERNRLAASRCRKRKLEKEKDLQDRVKELKCENNKLTSTVETLRKEICAIKEQILQHVGAGCHISLPQ</sequence>
<evidence type="ECO:0000256" key="6">
    <source>
        <dbReference type="ARBA" id="ARBA00023242"/>
    </source>
</evidence>
<dbReference type="FunFam" id="1.20.5.170:FF:000053">
    <property type="entry name" value="BZIP transcription factor AtfA"/>
    <property type="match status" value="1"/>
</dbReference>
<protein>
    <recommendedName>
        <fullName evidence="8">BZIP domain-containing protein</fullName>
    </recommendedName>
</protein>
<dbReference type="AlphaFoldDB" id="B3S0Y3"/>
<dbReference type="GO" id="GO:0042127">
    <property type="term" value="P:regulation of cell population proliferation"/>
    <property type="evidence" value="ECO:0000318"/>
    <property type="project" value="GO_Central"/>
</dbReference>
<dbReference type="SMART" id="SM00338">
    <property type="entry name" value="BRLZ"/>
    <property type="match status" value="1"/>
</dbReference>
<dbReference type="RefSeq" id="XP_002114381.1">
    <property type="nucleotide sequence ID" value="XM_002114345.1"/>
</dbReference>
<comment type="similarity">
    <text evidence="2">Belongs to the bZIP family. Jun subfamily.</text>
</comment>
<gene>
    <name evidence="9" type="ORF">TRIADDRAFT_64084</name>
</gene>
<dbReference type="HOGENOM" id="CLU_057007_0_0_1"/>
<dbReference type="PRINTS" id="PR00043">
    <property type="entry name" value="LEUZIPPRJUN"/>
</dbReference>
<dbReference type="GO" id="GO:0000981">
    <property type="term" value="F:DNA-binding transcription factor activity, RNA polymerase II-specific"/>
    <property type="evidence" value="ECO:0000318"/>
    <property type="project" value="GO_Central"/>
</dbReference>
<dbReference type="GO" id="GO:0048545">
    <property type="term" value="P:response to steroid hormone"/>
    <property type="evidence" value="ECO:0000318"/>
    <property type="project" value="GO_Central"/>
</dbReference>
<dbReference type="InterPro" id="IPR046347">
    <property type="entry name" value="bZIP_sf"/>
</dbReference>
<dbReference type="Pfam" id="PF00170">
    <property type="entry name" value="bZIP_1"/>
    <property type="match status" value="1"/>
</dbReference>
<dbReference type="Pfam" id="PF03957">
    <property type="entry name" value="Jun"/>
    <property type="match status" value="1"/>
</dbReference>
<evidence type="ECO:0000256" key="5">
    <source>
        <dbReference type="ARBA" id="ARBA00023163"/>
    </source>
</evidence>
<dbReference type="Gene3D" id="1.20.5.170">
    <property type="match status" value="1"/>
</dbReference>
<dbReference type="PhylomeDB" id="B3S0Y3"/>
<keyword evidence="10" id="KW-1185">Reference proteome</keyword>
<dbReference type="PANTHER" id="PTHR11462:SF35">
    <property type="entry name" value="TRANSCRIPTION FACTOR JRA"/>
    <property type="match status" value="1"/>
</dbReference>
<organism evidence="9 10">
    <name type="scientific">Trichoplax adhaerens</name>
    <name type="common">Trichoplax reptans</name>
    <dbReference type="NCBI Taxonomy" id="10228"/>
    <lineage>
        <taxon>Eukaryota</taxon>
        <taxon>Metazoa</taxon>
        <taxon>Placozoa</taxon>
        <taxon>Uniplacotomia</taxon>
        <taxon>Trichoplacea</taxon>
        <taxon>Trichoplacidae</taxon>
        <taxon>Trichoplax</taxon>
    </lineage>
</organism>
<dbReference type="EMBL" id="DS985247">
    <property type="protein sequence ID" value="EDV23471.1"/>
    <property type="molecule type" value="Genomic_DNA"/>
</dbReference>
<evidence type="ECO:0000256" key="4">
    <source>
        <dbReference type="ARBA" id="ARBA00023125"/>
    </source>
</evidence>
<dbReference type="InterPro" id="IPR050946">
    <property type="entry name" value="AP-1_TF_bZIP"/>
</dbReference>
<dbReference type="OrthoDB" id="2187714at2759"/>
<dbReference type="GO" id="GO:0051726">
    <property type="term" value="P:regulation of cell cycle"/>
    <property type="evidence" value="ECO:0000318"/>
    <property type="project" value="GO_Central"/>
</dbReference>
<dbReference type="KEGG" id="tad:TRIADDRAFT_64084"/>
<keyword evidence="7" id="KW-0175">Coiled coil</keyword>
<dbReference type="STRING" id="10228.B3S0Y3"/>
<proteinExistence type="inferred from homology"/>
<evidence type="ECO:0000256" key="1">
    <source>
        <dbReference type="ARBA" id="ARBA00004123"/>
    </source>
</evidence>
<dbReference type="OMA" id="PFFDGTM"/>